<accession>A0AAV3RHL4</accession>
<dbReference type="AlphaFoldDB" id="A0AAV3RHL4"/>
<feature type="region of interest" description="Disordered" evidence="1">
    <location>
        <begin position="108"/>
        <end position="127"/>
    </location>
</feature>
<feature type="region of interest" description="Disordered" evidence="1">
    <location>
        <begin position="47"/>
        <end position="67"/>
    </location>
</feature>
<dbReference type="PANTHER" id="PTHR35708">
    <property type="entry name" value="GB|AAD25831.1"/>
    <property type="match status" value="1"/>
</dbReference>
<dbReference type="Proteomes" id="UP001454036">
    <property type="component" value="Unassembled WGS sequence"/>
</dbReference>
<dbReference type="EMBL" id="BAABME010009466">
    <property type="protein sequence ID" value="GAA0175226.1"/>
    <property type="molecule type" value="Genomic_DNA"/>
</dbReference>
<name>A0AAV3RHL4_LITER</name>
<keyword evidence="3" id="KW-1185">Reference proteome</keyword>
<evidence type="ECO:0000313" key="2">
    <source>
        <dbReference type="EMBL" id="GAA0175226.1"/>
    </source>
</evidence>
<dbReference type="PANTHER" id="PTHR35708:SF3">
    <property type="entry name" value="GB|AAD25831.1"/>
    <property type="match status" value="1"/>
</dbReference>
<reference evidence="2 3" key="1">
    <citation type="submission" date="2024-01" db="EMBL/GenBank/DDBJ databases">
        <title>The complete chloroplast genome sequence of Lithospermum erythrorhizon: insights into the phylogenetic relationship among Boraginaceae species and the maternal lineages of purple gromwells.</title>
        <authorList>
            <person name="Okada T."/>
            <person name="Watanabe K."/>
        </authorList>
    </citation>
    <scope>NUCLEOTIDE SEQUENCE [LARGE SCALE GENOMIC DNA]</scope>
</reference>
<proteinExistence type="predicted"/>
<evidence type="ECO:0000256" key="1">
    <source>
        <dbReference type="SAM" id="MobiDB-lite"/>
    </source>
</evidence>
<sequence>MRVQKSLCILNRPDISILQFVRSINGDVNLSNELENKLVFPESQLHKGDHSDVAENGGRKKIESGILDNHIPREVENISYSESESNDISFSSEDYSVMEWPYSCGNNSRSPLLEQTSSPDFSDGSISDDEESLIELEIPSGIYVASPTQTQNGKQEEDKEFISKLSSFHQFNEPMFGFFGTETKTMFKQQSILDLLREINEMSIEEENLIEIDIAMRSIKCPRFEIEA</sequence>
<evidence type="ECO:0000313" key="3">
    <source>
        <dbReference type="Proteomes" id="UP001454036"/>
    </source>
</evidence>
<comment type="caution">
    <text evidence="2">The sequence shown here is derived from an EMBL/GenBank/DDBJ whole genome shotgun (WGS) entry which is preliminary data.</text>
</comment>
<gene>
    <name evidence="2" type="ORF">LIER_28449</name>
</gene>
<protein>
    <submittedName>
        <fullName evidence="2">Uncharacterized protein</fullName>
    </submittedName>
</protein>
<feature type="compositionally biased region" description="Polar residues" evidence="1">
    <location>
        <begin position="108"/>
        <end position="120"/>
    </location>
</feature>
<organism evidence="2 3">
    <name type="scientific">Lithospermum erythrorhizon</name>
    <name type="common">Purple gromwell</name>
    <name type="synonym">Lithospermum officinale var. erythrorhizon</name>
    <dbReference type="NCBI Taxonomy" id="34254"/>
    <lineage>
        <taxon>Eukaryota</taxon>
        <taxon>Viridiplantae</taxon>
        <taxon>Streptophyta</taxon>
        <taxon>Embryophyta</taxon>
        <taxon>Tracheophyta</taxon>
        <taxon>Spermatophyta</taxon>
        <taxon>Magnoliopsida</taxon>
        <taxon>eudicotyledons</taxon>
        <taxon>Gunneridae</taxon>
        <taxon>Pentapetalae</taxon>
        <taxon>asterids</taxon>
        <taxon>lamiids</taxon>
        <taxon>Boraginales</taxon>
        <taxon>Boraginaceae</taxon>
        <taxon>Boraginoideae</taxon>
        <taxon>Lithospermeae</taxon>
        <taxon>Lithospermum</taxon>
    </lineage>
</organism>
<feature type="compositionally biased region" description="Basic and acidic residues" evidence="1">
    <location>
        <begin position="47"/>
        <end position="63"/>
    </location>
</feature>